<dbReference type="InterPro" id="IPR012340">
    <property type="entry name" value="NA-bd_OB-fold"/>
</dbReference>
<feature type="region of interest" description="Disordered" evidence="1">
    <location>
        <begin position="727"/>
        <end position="753"/>
    </location>
</feature>
<dbReference type="CDD" id="cd05685">
    <property type="entry name" value="S1_Tex"/>
    <property type="match status" value="1"/>
</dbReference>
<dbReference type="InterPro" id="IPR023323">
    <property type="entry name" value="Tex-like_dom_sf"/>
</dbReference>
<dbReference type="SMART" id="SM00732">
    <property type="entry name" value="YqgFc"/>
    <property type="match status" value="1"/>
</dbReference>
<dbReference type="RefSeq" id="WP_205101433.1">
    <property type="nucleotide sequence ID" value="NZ_JACJJC010000001.1"/>
</dbReference>
<dbReference type="InterPro" id="IPR012337">
    <property type="entry name" value="RNaseH-like_sf"/>
</dbReference>
<proteinExistence type="predicted"/>
<dbReference type="SUPFAM" id="SSF47781">
    <property type="entry name" value="RuvA domain 2-like"/>
    <property type="match status" value="2"/>
</dbReference>
<dbReference type="SUPFAM" id="SSF50249">
    <property type="entry name" value="Nucleic acid-binding proteins"/>
    <property type="match status" value="1"/>
</dbReference>
<dbReference type="Gene3D" id="1.10.10.650">
    <property type="entry name" value="RuvA domain 2-like"/>
    <property type="match status" value="1"/>
</dbReference>
<sequence length="765" mass="83679">MTQSTLSAHLLERLSTDIAAAPRQVVAAVELLDGGATVPFIARYRKEATGGLSDDQLRLLEERLIYLRELESRRETILSQLELQGKLTDELREDISRADTKQALEDIYAPFKSKRRTRAMIAREAGLESLADQLFADRSLVPLEAAAKFVNADKGFADASAVLGGARDILAERFSLDVTLREALRRFLAASGDLVSRANTEVSNDEAEKFRDYFDYREPYERVPSHRALAVFRGQREGYLNLSIELSEADESLPKHPCERLIAEHFGIGEGDYPGEEWLRGVCRWAWRVKCRTAIEGDLFEALQQRAQETAISVFGDNLKDLLLAAPAGNYAVVGLDPGFRTGVKLAVIDKTGRVLAHDVLMMHTSKQQLELSKEKLSRYIRASKAAFVAIGNGTASRETSQIVGEVLKADPSLGARRVIVSEAGASVYSASELASQELPGLDVSYRGAVSIARRLQDPLAELVKIEPKAIGVGQYQHDVDAGKLERRLNAVVEDCVNFVGVDVNTASAELLGYVAGLTKRVAKEIVSYREANGPFVDRTELLKVPFLGSARFEQAAGFLRIPGGRNPLDATGVHPESYRLVERLLQKTGRKSVLELMGDAAFLRSLRPADYADERFGVPTVADILKELEKPGRDPRAEFKSADFNDAVQSIEDLRVGMKLEGVVTNVAAFGAFVDIGVHDNGLVHVSAMADRFVKDPRDVVKVGDVVKVTVIDVDLKRRRIALSMRSDGAAGPSSNRSAGHKSSGKDKAAQQTALGAAFAALRR</sequence>
<dbReference type="PROSITE" id="PS50126">
    <property type="entry name" value="S1"/>
    <property type="match status" value="1"/>
</dbReference>
<dbReference type="EMBL" id="JACJJC010000001">
    <property type="protein sequence ID" value="MBM6703049.1"/>
    <property type="molecule type" value="Genomic_DNA"/>
</dbReference>
<dbReference type="Pfam" id="PF12836">
    <property type="entry name" value="HHH_3"/>
    <property type="match status" value="1"/>
</dbReference>
<dbReference type="InterPro" id="IPR023319">
    <property type="entry name" value="Tex-like_HTH_dom_sf"/>
</dbReference>
<dbReference type="PANTHER" id="PTHR10724:SF10">
    <property type="entry name" value="S1 RNA-BINDING DOMAIN-CONTAINING PROTEIN 1"/>
    <property type="match status" value="1"/>
</dbReference>
<organism evidence="3 4">
    <name type="scientific">Sutterella massiliensis</name>
    <dbReference type="NCBI Taxonomy" id="1816689"/>
    <lineage>
        <taxon>Bacteria</taxon>
        <taxon>Pseudomonadati</taxon>
        <taxon>Pseudomonadota</taxon>
        <taxon>Betaproteobacteria</taxon>
        <taxon>Burkholderiales</taxon>
        <taxon>Sutterellaceae</taxon>
        <taxon>Sutterella</taxon>
    </lineage>
</organism>
<dbReference type="Pfam" id="PF22706">
    <property type="entry name" value="Tex_central_region"/>
    <property type="match status" value="1"/>
</dbReference>
<dbReference type="Gene3D" id="1.10.150.310">
    <property type="entry name" value="Tex RuvX-like domain-like"/>
    <property type="match status" value="1"/>
</dbReference>
<evidence type="ECO:0000313" key="3">
    <source>
        <dbReference type="EMBL" id="MBM6703049.1"/>
    </source>
</evidence>
<dbReference type="Gene3D" id="3.30.420.140">
    <property type="entry name" value="YqgF/RNase H-like domain"/>
    <property type="match status" value="1"/>
</dbReference>
<dbReference type="Pfam" id="PF16921">
    <property type="entry name" value="Tex_YqgF"/>
    <property type="match status" value="1"/>
</dbReference>
<reference evidence="3 4" key="1">
    <citation type="journal article" date="2021" name="Sci. Rep.">
        <title>The distribution of antibiotic resistance genes in chicken gut microbiota commensals.</title>
        <authorList>
            <person name="Juricova H."/>
            <person name="Matiasovicova J."/>
            <person name="Kubasova T."/>
            <person name="Cejkova D."/>
            <person name="Rychlik I."/>
        </authorList>
    </citation>
    <scope>NUCLEOTIDE SEQUENCE [LARGE SCALE GENOMIC DNA]</scope>
    <source>
        <strain evidence="3 4">An829</strain>
    </source>
</reference>
<dbReference type="InterPro" id="IPR018974">
    <property type="entry name" value="Tex-like_N"/>
</dbReference>
<dbReference type="InterPro" id="IPR055179">
    <property type="entry name" value="Tex-like_central_region"/>
</dbReference>
<dbReference type="Pfam" id="PF17674">
    <property type="entry name" value="HHH_9"/>
    <property type="match status" value="1"/>
</dbReference>
<dbReference type="InterPro" id="IPR010994">
    <property type="entry name" value="RuvA_2-like"/>
</dbReference>
<dbReference type="InterPro" id="IPR006641">
    <property type="entry name" value="YqgF/RNaseH-like_dom"/>
</dbReference>
<feature type="domain" description="S1 motif" evidence="2">
    <location>
        <begin position="658"/>
        <end position="727"/>
    </location>
</feature>
<dbReference type="SMART" id="SM00316">
    <property type="entry name" value="S1"/>
    <property type="match status" value="1"/>
</dbReference>
<protein>
    <submittedName>
        <fullName evidence="3">RNA-binding transcriptional accessory protein</fullName>
    </submittedName>
</protein>
<dbReference type="InterPro" id="IPR041692">
    <property type="entry name" value="HHH_9"/>
</dbReference>
<dbReference type="InterPro" id="IPR050437">
    <property type="entry name" value="Ribos_protein_bS1-like"/>
</dbReference>
<dbReference type="Pfam" id="PF00575">
    <property type="entry name" value="S1"/>
    <property type="match status" value="1"/>
</dbReference>
<evidence type="ECO:0000259" key="2">
    <source>
        <dbReference type="PROSITE" id="PS50126"/>
    </source>
</evidence>
<dbReference type="PANTHER" id="PTHR10724">
    <property type="entry name" value="30S RIBOSOMAL PROTEIN S1"/>
    <property type="match status" value="1"/>
</dbReference>
<name>A0ABS2DNX4_9BURK</name>
<dbReference type="SUPFAM" id="SSF158832">
    <property type="entry name" value="Tex N-terminal region-like"/>
    <property type="match status" value="1"/>
</dbReference>
<dbReference type="InterPro" id="IPR032639">
    <property type="entry name" value="Tex_YqgF"/>
</dbReference>
<dbReference type="Gene3D" id="1.10.3500.10">
    <property type="entry name" value="Tex N-terminal region-like"/>
    <property type="match status" value="1"/>
</dbReference>
<dbReference type="Gene3D" id="2.40.50.140">
    <property type="entry name" value="Nucleic acid-binding proteins"/>
    <property type="match status" value="1"/>
</dbReference>
<dbReference type="Proteomes" id="UP000715095">
    <property type="component" value="Unassembled WGS sequence"/>
</dbReference>
<dbReference type="SUPFAM" id="SSF53098">
    <property type="entry name" value="Ribonuclease H-like"/>
    <property type="match status" value="1"/>
</dbReference>
<evidence type="ECO:0000313" key="4">
    <source>
        <dbReference type="Proteomes" id="UP000715095"/>
    </source>
</evidence>
<dbReference type="InterPro" id="IPR037027">
    <property type="entry name" value="YqgF/RNaseH-like_dom_sf"/>
</dbReference>
<dbReference type="InterPro" id="IPR044146">
    <property type="entry name" value="S1_Tex"/>
</dbReference>
<accession>A0ABS2DNX4</accession>
<keyword evidence="4" id="KW-1185">Reference proteome</keyword>
<gene>
    <name evidence="3" type="ORF">H6A60_00780</name>
</gene>
<comment type="caution">
    <text evidence="3">The sequence shown here is derived from an EMBL/GenBank/DDBJ whole genome shotgun (WGS) entry which is preliminary data.</text>
</comment>
<evidence type="ECO:0000256" key="1">
    <source>
        <dbReference type="SAM" id="MobiDB-lite"/>
    </source>
</evidence>
<dbReference type="Pfam" id="PF09371">
    <property type="entry name" value="Tex_N"/>
    <property type="match status" value="1"/>
</dbReference>
<dbReference type="InterPro" id="IPR003029">
    <property type="entry name" value="S1_domain"/>
</dbReference>